<evidence type="ECO:0000256" key="5">
    <source>
        <dbReference type="ARBA" id="ARBA00022741"/>
    </source>
</evidence>
<dbReference type="Pfam" id="PF16575">
    <property type="entry name" value="CLP1_P"/>
    <property type="match status" value="1"/>
</dbReference>
<evidence type="ECO:0000313" key="13">
    <source>
        <dbReference type="Ensembl" id="ENSXCOP00000020577.1"/>
    </source>
</evidence>
<dbReference type="GO" id="GO:0000448">
    <property type="term" value="P:cleavage in ITS2 between 5.8S rRNA and LSU-rRNA of tricistronic rRNA transcript (SSU-rRNA, 5.8S rRNA, LSU-rRNA)"/>
    <property type="evidence" value="ECO:0007669"/>
    <property type="project" value="Ensembl"/>
</dbReference>
<reference evidence="13" key="1">
    <citation type="submission" date="2025-08" db="UniProtKB">
        <authorList>
            <consortium name="Ensembl"/>
        </authorList>
    </citation>
    <scope>IDENTIFICATION</scope>
</reference>
<dbReference type="InterPro" id="IPR057570">
    <property type="entry name" value="NOL9_C"/>
</dbReference>
<protein>
    <recommendedName>
        <fullName evidence="9">Polynucleotide 5'-hydroxyl-kinase NOL9</fullName>
    </recommendedName>
</protein>
<dbReference type="Pfam" id="PF24419">
    <property type="entry name" value="Cupin_NOL9"/>
    <property type="match status" value="1"/>
</dbReference>
<evidence type="ECO:0000256" key="9">
    <source>
        <dbReference type="ARBA" id="ARBA00071212"/>
    </source>
</evidence>
<evidence type="ECO:0000259" key="12">
    <source>
        <dbReference type="Pfam" id="PF25467"/>
    </source>
</evidence>
<sequence length="524" mass="57697">RCQTSVLESHCPLDVQLKQLLYLSILLTFLQTLCFRGKCIVTCLYGRVEVMGFTIDEGQKSYPLFSPASHCPLTLRALGHTDYVRDDRTEASNILEDYLSAASRKKLVKKVTPTSSIILLEPLETPLTHFLSSFTHLSELFSPPVVRDIDGCAVILVCGVKNVGKSTFIRILINTLLNHTSNVDYLEGDLGQTEFTPPGCLSLSTVKEPLLGPPFTHQVTPDHMIYYGQSSCETDLDGYLESLKSLWRRRPQSREIPVIINTMGWVKGLGFQLLVDLIRFLPVTHVVQLSHGVSTQCSSLTPDFLRMAQGYQTHPPSQTALDELTERHCPPKTYTHLNVQSEFRGVARQGTQRELSLLGYLSQLQSDDPGPIRPLHTLTPYQVPSTAVALGVIHCEVAPSHMFYAINASLVGLCCLAEKVTSKGGPVILSQATLCPCVGFGVLRGIDTARGLYFLLTPVDPSVLRNVNCLLLGTISLPSCILTEQPGFEGEMPYVTADYSFDLTGAGKIRVFKGLMRPSLMGVK</sequence>
<dbReference type="AlphaFoldDB" id="A0A3B5MAG3"/>
<dbReference type="InterPro" id="IPR027417">
    <property type="entry name" value="P-loop_NTPase"/>
</dbReference>
<dbReference type="GeneTree" id="ENSGT00940000153668"/>
<keyword evidence="6" id="KW-0418">Kinase</keyword>
<dbReference type="GO" id="GO:0001889">
    <property type="term" value="P:liver development"/>
    <property type="evidence" value="ECO:0007669"/>
    <property type="project" value="Ensembl"/>
</dbReference>
<dbReference type="GO" id="GO:0061113">
    <property type="term" value="P:pancreas morphogenesis"/>
    <property type="evidence" value="ECO:0007669"/>
    <property type="project" value="Ensembl"/>
</dbReference>
<dbReference type="PANTHER" id="PTHR12755">
    <property type="entry name" value="CLEAVAGE/POLYADENYLATION FACTOR IA SUBUNIT CLP1P"/>
    <property type="match status" value="1"/>
</dbReference>
<keyword evidence="7" id="KW-0067">ATP-binding</keyword>
<dbReference type="InterPro" id="IPR032319">
    <property type="entry name" value="CLP1_P"/>
</dbReference>
<keyword evidence="8" id="KW-0539">Nucleus</keyword>
<evidence type="ECO:0000259" key="10">
    <source>
        <dbReference type="Pfam" id="PF16575"/>
    </source>
</evidence>
<evidence type="ECO:0000256" key="7">
    <source>
        <dbReference type="ARBA" id="ARBA00022840"/>
    </source>
</evidence>
<comment type="similarity">
    <text evidence="2">Belongs to the Clp1 family. NOL9/GRC3 subfamily.</text>
</comment>
<keyword evidence="5" id="KW-0547">Nucleotide-binding</keyword>
<evidence type="ECO:0000313" key="14">
    <source>
        <dbReference type="Proteomes" id="UP000261380"/>
    </source>
</evidence>
<dbReference type="STRING" id="32473.ENSXCOP00000020577"/>
<keyword evidence="4" id="KW-0808">Transferase</keyword>
<organism evidence="13 14">
    <name type="scientific">Xiphophorus couchianus</name>
    <name type="common">Monterrey platyfish</name>
    <dbReference type="NCBI Taxonomy" id="32473"/>
    <lineage>
        <taxon>Eukaryota</taxon>
        <taxon>Metazoa</taxon>
        <taxon>Chordata</taxon>
        <taxon>Craniata</taxon>
        <taxon>Vertebrata</taxon>
        <taxon>Euteleostomi</taxon>
        <taxon>Actinopterygii</taxon>
        <taxon>Neopterygii</taxon>
        <taxon>Teleostei</taxon>
        <taxon>Neoteleostei</taxon>
        <taxon>Acanthomorphata</taxon>
        <taxon>Ovalentaria</taxon>
        <taxon>Atherinomorphae</taxon>
        <taxon>Cyprinodontiformes</taxon>
        <taxon>Poeciliidae</taxon>
        <taxon>Poeciliinae</taxon>
        <taxon>Xiphophorus</taxon>
    </lineage>
</organism>
<evidence type="ECO:0000256" key="4">
    <source>
        <dbReference type="ARBA" id="ARBA00022679"/>
    </source>
</evidence>
<comment type="subcellular location">
    <subcellularLocation>
        <location evidence="1">Nucleus</location>
        <location evidence="1">Nucleolus</location>
    </subcellularLocation>
</comment>
<dbReference type="GO" id="GO:0005524">
    <property type="term" value="F:ATP binding"/>
    <property type="evidence" value="ECO:0007669"/>
    <property type="project" value="UniProtKB-KW"/>
</dbReference>
<dbReference type="Gene3D" id="3.40.50.300">
    <property type="entry name" value="P-loop containing nucleotide triphosphate hydrolases"/>
    <property type="match status" value="1"/>
</dbReference>
<feature type="domain" description="Clp1 P-loop" evidence="10">
    <location>
        <begin position="159"/>
        <end position="301"/>
    </location>
</feature>
<evidence type="ECO:0000259" key="11">
    <source>
        <dbReference type="Pfam" id="PF24419"/>
    </source>
</evidence>
<evidence type="ECO:0000256" key="8">
    <source>
        <dbReference type="ARBA" id="ARBA00023242"/>
    </source>
</evidence>
<dbReference type="Proteomes" id="UP000261380">
    <property type="component" value="Unplaced"/>
</dbReference>
<feature type="domain" description="NOL9 C-terminal" evidence="12">
    <location>
        <begin position="378"/>
        <end position="478"/>
    </location>
</feature>
<keyword evidence="14" id="KW-1185">Reference proteome</keyword>
<dbReference type="SUPFAM" id="SSF52540">
    <property type="entry name" value="P-loop containing nucleoside triphosphate hydrolases"/>
    <property type="match status" value="1"/>
</dbReference>
<dbReference type="GO" id="GO:0060216">
    <property type="term" value="P:definitive hemopoiesis"/>
    <property type="evidence" value="ECO:0007669"/>
    <property type="project" value="Ensembl"/>
</dbReference>
<reference evidence="13" key="2">
    <citation type="submission" date="2025-09" db="UniProtKB">
        <authorList>
            <consortium name="Ensembl"/>
        </authorList>
    </citation>
    <scope>IDENTIFICATION</scope>
</reference>
<name>A0A3B5MAG3_9TELE</name>
<accession>A0A3B5MAG3</accession>
<evidence type="ECO:0000256" key="3">
    <source>
        <dbReference type="ARBA" id="ARBA00022552"/>
    </source>
</evidence>
<dbReference type="GO" id="GO:0031017">
    <property type="term" value="P:exocrine pancreas development"/>
    <property type="evidence" value="ECO:0007669"/>
    <property type="project" value="Ensembl"/>
</dbReference>
<dbReference type="GO" id="GO:0005730">
    <property type="term" value="C:nucleolus"/>
    <property type="evidence" value="ECO:0007669"/>
    <property type="project" value="UniProtKB-SubCell"/>
</dbReference>
<dbReference type="GO" id="GO:0051731">
    <property type="term" value="F:polynucleotide 5'-hydroxyl-kinase activity"/>
    <property type="evidence" value="ECO:0007669"/>
    <property type="project" value="InterPro"/>
</dbReference>
<dbReference type="InterPro" id="IPR057573">
    <property type="entry name" value="NOL9_N"/>
</dbReference>
<proteinExistence type="inferred from homology"/>
<dbReference type="InterPro" id="IPR045116">
    <property type="entry name" value="Clp1/Grc3"/>
</dbReference>
<evidence type="ECO:0000256" key="2">
    <source>
        <dbReference type="ARBA" id="ARBA00011003"/>
    </source>
</evidence>
<dbReference type="Ensembl" id="ENSXCOT00000020827.1">
    <property type="protein sequence ID" value="ENSXCOP00000020577.1"/>
    <property type="gene ID" value="ENSXCOG00000015418.1"/>
</dbReference>
<dbReference type="GO" id="GO:0048565">
    <property type="term" value="P:digestive tract development"/>
    <property type="evidence" value="ECO:0007669"/>
    <property type="project" value="Ensembl"/>
</dbReference>
<keyword evidence="3" id="KW-0698">rRNA processing</keyword>
<evidence type="ECO:0000256" key="1">
    <source>
        <dbReference type="ARBA" id="ARBA00004604"/>
    </source>
</evidence>
<dbReference type="Pfam" id="PF25467">
    <property type="entry name" value="NOL9_C"/>
    <property type="match status" value="1"/>
</dbReference>
<dbReference type="PANTHER" id="PTHR12755:SF3">
    <property type="entry name" value="POLYNUCLEOTIDE 5'-HYDROXYL-KINASE NOL9"/>
    <property type="match status" value="1"/>
</dbReference>
<evidence type="ECO:0000256" key="6">
    <source>
        <dbReference type="ARBA" id="ARBA00022777"/>
    </source>
</evidence>
<feature type="domain" description="NOL9 N-terminal" evidence="11">
    <location>
        <begin position="31"/>
        <end position="142"/>
    </location>
</feature>